<keyword evidence="1" id="KW-0560">Oxidoreductase</keyword>
<gene>
    <name evidence="7" type="ORF">M427DRAFT_115682</name>
</gene>
<evidence type="ECO:0000256" key="2">
    <source>
        <dbReference type="PIRSR" id="PIRSR000097-1"/>
    </source>
</evidence>
<dbReference type="CDD" id="cd19120">
    <property type="entry name" value="AKR_AKR3C2-3"/>
    <property type="match status" value="1"/>
</dbReference>
<dbReference type="PRINTS" id="PR00069">
    <property type="entry name" value="ALDKETRDTASE"/>
</dbReference>
<organism evidence="7 8">
    <name type="scientific">Gonapodya prolifera (strain JEL478)</name>
    <name type="common">Monoblepharis prolifera</name>
    <dbReference type="NCBI Taxonomy" id="1344416"/>
    <lineage>
        <taxon>Eukaryota</taxon>
        <taxon>Fungi</taxon>
        <taxon>Fungi incertae sedis</taxon>
        <taxon>Chytridiomycota</taxon>
        <taxon>Chytridiomycota incertae sedis</taxon>
        <taxon>Monoblepharidomycetes</taxon>
        <taxon>Monoblepharidales</taxon>
        <taxon>Gonapodyaceae</taxon>
        <taxon>Gonapodya</taxon>
    </lineage>
</organism>
<dbReference type="InterPro" id="IPR023210">
    <property type="entry name" value="NADP_OxRdtase_dom"/>
</dbReference>
<dbReference type="OrthoDB" id="416253at2759"/>
<dbReference type="OMA" id="HWPMAYQ"/>
<feature type="domain" description="NADP-dependent oxidoreductase" evidence="6">
    <location>
        <begin position="230"/>
        <end position="289"/>
    </location>
</feature>
<dbReference type="AlphaFoldDB" id="A0A139A224"/>
<dbReference type="STRING" id="1344416.A0A139A224"/>
<evidence type="ECO:0000259" key="6">
    <source>
        <dbReference type="Pfam" id="PF00248"/>
    </source>
</evidence>
<dbReference type="InterPro" id="IPR018170">
    <property type="entry name" value="Aldo/ket_reductase_CS"/>
</dbReference>
<evidence type="ECO:0000256" key="1">
    <source>
        <dbReference type="ARBA" id="ARBA00023002"/>
    </source>
</evidence>
<accession>A0A139A224</accession>
<dbReference type="GO" id="GO:0016652">
    <property type="term" value="F:oxidoreductase activity, acting on NAD(P)H as acceptor"/>
    <property type="evidence" value="ECO:0007669"/>
    <property type="project" value="InterPro"/>
</dbReference>
<dbReference type="GO" id="GO:0016616">
    <property type="term" value="F:oxidoreductase activity, acting on the CH-OH group of donors, NAD or NADP as acceptor"/>
    <property type="evidence" value="ECO:0007669"/>
    <property type="project" value="UniProtKB-ARBA"/>
</dbReference>
<dbReference type="SUPFAM" id="SSF51430">
    <property type="entry name" value="NAD(P)-linked oxidoreductase"/>
    <property type="match status" value="1"/>
</dbReference>
<evidence type="ECO:0000256" key="3">
    <source>
        <dbReference type="PIRSR" id="PIRSR000097-2"/>
    </source>
</evidence>
<protein>
    <submittedName>
        <fullName evidence="7">2,5-diketo-D-gluconate reductase-like protein A</fullName>
    </submittedName>
</protein>
<sequence>MEPKDIRQVSLKFASGASIPVLGFGAGTAWYLGPEGNSDGHAVNRPFVDSIKTAFKLGFTHLDNALMYGNEEDAGVAIKEYLAESGKKREDIFVTTKVWTEEIADIPASLRGSLKRLGLDYVDLFLIHAPFFGSVGLAGKVTVASAWKQMEQVKDAGLAKEIGVSNFRVSDFDEIFASKPKYTPAINQLECNPYLPQTELLAYHASHGILTASYSPLLPLVKPLGSLPSILADIAKSHGATTGQVLLAWNLAKRNVVITTSSREERLKEYLDVGKVELTEEEVGRIDEAGKETPYREYWTDPGEFEPLKK</sequence>
<dbReference type="InterPro" id="IPR036812">
    <property type="entry name" value="NAD(P)_OxRdtase_dom_sf"/>
</dbReference>
<dbReference type="InterPro" id="IPR044494">
    <property type="entry name" value="AKR3C2/3"/>
</dbReference>
<evidence type="ECO:0000256" key="4">
    <source>
        <dbReference type="PIRSR" id="PIRSR000097-3"/>
    </source>
</evidence>
<dbReference type="Proteomes" id="UP000070544">
    <property type="component" value="Unassembled WGS sequence"/>
</dbReference>
<keyword evidence="8" id="KW-1185">Reference proteome</keyword>
<dbReference type="Pfam" id="PF00248">
    <property type="entry name" value="Aldo_ket_red"/>
    <property type="match status" value="2"/>
</dbReference>
<feature type="compositionally biased region" description="Basic and acidic residues" evidence="5">
    <location>
        <begin position="284"/>
        <end position="299"/>
    </location>
</feature>
<feature type="binding site" evidence="3">
    <location>
        <position position="128"/>
    </location>
    <ligand>
        <name>substrate</name>
    </ligand>
</feature>
<name>A0A139A224_GONPJ</name>
<evidence type="ECO:0000313" key="8">
    <source>
        <dbReference type="Proteomes" id="UP000070544"/>
    </source>
</evidence>
<dbReference type="PANTHER" id="PTHR11732">
    <property type="entry name" value="ALDO/KETO REDUCTASE"/>
    <property type="match status" value="1"/>
</dbReference>
<feature type="site" description="Lowers pKa of active site Tyr" evidence="4">
    <location>
        <position position="97"/>
    </location>
</feature>
<dbReference type="Gene3D" id="3.20.20.100">
    <property type="entry name" value="NADP-dependent oxidoreductase domain"/>
    <property type="match status" value="1"/>
</dbReference>
<feature type="region of interest" description="Disordered" evidence="5">
    <location>
        <begin position="284"/>
        <end position="310"/>
    </location>
</feature>
<dbReference type="EMBL" id="KQ965816">
    <property type="protein sequence ID" value="KXS10739.1"/>
    <property type="molecule type" value="Genomic_DNA"/>
</dbReference>
<reference evidence="7 8" key="1">
    <citation type="journal article" date="2015" name="Genome Biol. Evol.">
        <title>Phylogenomic analyses indicate that early fungi evolved digesting cell walls of algal ancestors of land plants.</title>
        <authorList>
            <person name="Chang Y."/>
            <person name="Wang S."/>
            <person name="Sekimoto S."/>
            <person name="Aerts A.L."/>
            <person name="Choi C."/>
            <person name="Clum A."/>
            <person name="LaButti K.M."/>
            <person name="Lindquist E.A."/>
            <person name="Yee Ngan C."/>
            <person name="Ohm R.A."/>
            <person name="Salamov A.A."/>
            <person name="Grigoriev I.V."/>
            <person name="Spatafora J.W."/>
            <person name="Berbee M.L."/>
        </authorList>
    </citation>
    <scope>NUCLEOTIDE SEQUENCE [LARGE SCALE GENOMIC DNA]</scope>
    <source>
        <strain evidence="7 8">JEL478</strain>
    </source>
</reference>
<feature type="active site" description="Proton donor" evidence="2">
    <location>
        <position position="68"/>
    </location>
</feature>
<evidence type="ECO:0000313" key="7">
    <source>
        <dbReference type="EMBL" id="KXS10739.1"/>
    </source>
</evidence>
<dbReference type="InterPro" id="IPR020471">
    <property type="entry name" value="AKR"/>
</dbReference>
<dbReference type="FunFam" id="3.20.20.100:FF:000002">
    <property type="entry name" value="2,5-diketo-D-gluconic acid reductase A"/>
    <property type="match status" value="1"/>
</dbReference>
<proteinExistence type="predicted"/>
<dbReference type="PIRSF" id="PIRSF000097">
    <property type="entry name" value="AKR"/>
    <property type="match status" value="1"/>
</dbReference>
<feature type="domain" description="NADP-dependent oxidoreductase" evidence="6">
    <location>
        <begin position="45"/>
        <end position="217"/>
    </location>
</feature>
<evidence type="ECO:0000256" key="5">
    <source>
        <dbReference type="SAM" id="MobiDB-lite"/>
    </source>
</evidence>
<dbReference type="PROSITE" id="PS00062">
    <property type="entry name" value="ALDOKETO_REDUCTASE_2"/>
    <property type="match status" value="1"/>
</dbReference>